<evidence type="ECO:0000259" key="2">
    <source>
        <dbReference type="PROSITE" id="PS50055"/>
    </source>
</evidence>
<dbReference type="Pfam" id="PF00595">
    <property type="entry name" value="PDZ"/>
    <property type="match status" value="1"/>
</dbReference>
<dbReference type="Proteomes" id="UP000290809">
    <property type="component" value="Unassembled WGS sequence"/>
</dbReference>
<dbReference type="InterPro" id="IPR000387">
    <property type="entry name" value="Tyr_Pase_dom"/>
</dbReference>
<dbReference type="PROSITE" id="PS50056">
    <property type="entry name" value="TYR_PHOSPHATASE_2"/>
    <property type="match status" value="1"/>
</dbReference>
<dbReference type="InterPro" id="IPR016130">
    <property type="entry name" value="Tyr_Pase_AS"/>
</dbReference>
<feature type="domain" description="Tyrosine-protein phosphatase" evidence="2">
    <location>
        <begin position="241"/>
        <end position="478"/>
    </location>
</feature>
<evidence type="ECO:0000259" key="4">
    <source>
        <dbReference type="PROSITE" id="PS50106"/>
    </source>
</evidence>
<feature type="domain" description="Tyrosine specific protein phosphatases" evidence="3">
    <location>
        <begin position="408"/>
        <end position="478"/>
    </location>
</feature>
<name>A0A430Q3R7_SCHBO</name>
<evidence type="ECO:0000259" key="3">
    <source>
        <dbReference type="PROSITE" id="PS50056"/>
    </source>
</evidence>
<dbReference type="InterPro" id="IPR000242">
    <property type="entry name" value="PTP_cat"/>
</dbReference>
<dbReference type="PRINTS" id="PR00700">
    <property type="entry name" value="PRTYPHPHTASE"/>
</dbReference>
<keyword evidence="5" id="KW-0675">Receptor</keyword>
<dbReference type="SMART" id="SM00194">
    <property type="entry name" value="PTPc"/>
    <property type="match status" value="1"/>
</dbReference>
<dbReference type="GO" id="GO:0004725">
    <property type="term" value="F:protein tyrosine phosphatase activity"/>
    <property type="evidence" value="ECO:0007669"/>
    <property type="project" value="InterPro"/>
</dbReference>
<dbReference type="PANTHER" id="PTHR45706">
    <property type="entry name" value="TYROSINE-PROTEIN PHOSPHATASE"/>
    <property type="match status" value="1"/>
</dbReference>
<dbReference type="STRING" id="6184.A0A430Q3R7"/>
<dbReference type="PROSITE" id="PS50055">
    <property type="entry name" value="TYR_PHOSPHATASE_PTP"/>
    <property type="match status" value="1"/>
</dbReference>
<dbReference type="SMART" id="SM00228">
    <property type="entry name" value="PDZ"/>
    <property type="match status" value="1"/>
</dbReference>
<organism evidence="5 6">
    <name type="scientific">Schistosoma bovis</name>
    <name type="common">Blood fluke</name>
    <dbReference type="NCBI Taxonomy" id="6184"/>
    <lineage>
        <taxon>Eukaryota</taxon>
        <taxon>Metazoa</taxon>
        <taxon>Spiralia</taxon>
        <taxon>Lophotrochozoa</taxon>
        <taxon>Platyhelminthes</taxon>
        <taxon>Trematoda</taxon>
        <taxon>Digenea</taxon>
        <taxon>Strigeidida</taxon>
        <taxon>Schistosomatoidea</taxon>
        <taxon>Schistosomatidae</taxon>
        <taxon>Schistosoma</taxon>
    </lineage>
</organism>
<feature type="domain" description="PDZ" evidence="4">
    <location>
        <begin position="58"/>
        <end position="132"/>
    </location>
</feature>
<dbReference type="Gene3D" id="3.90.190.10">
    <property type="entry name" value="Protein tyrosine phosphatase superfamily"/>
    <property type="match status" value="1"/>
</dbReference>
<dbReference type="InterPro" id="IPR036034">
    <property type="entry name" value="PDZ_sf"/>
</dbReference>
<comment type="caution">
    <text evidence="5">The sequence shown here is derived from an EMBL/GenBank/DDBJ whole genome shotgun (WGS) entry which is preliminary data.</text>
</comment>
<dbReference type="EMBL" id="QMKO01002882">
    <property type="protein sequence ID" value="RTG82327.1"/>
    <property type="molecule type" value="Genomic_DNA"/>
</dbReference>
<dbReference type="InterPro" id="IPR001478">
    <property type="entry name" value="PDZ"/>
</dbReference>
<dbReference type="InterPro" id="IPR003595">
    <property type="entry name" value="Tyr_Pase_cat"/>
</dbReference>
<keyword evidence="6" id="KW-1185">Reference proteome</keyword>
<evidence type="ECO:0000313" key="6">
    <source>
        <dbReference type="Proteomes" id="UP000290809"/>
    </source>
</evidence>
<gene>
    <name evidence="5" type="ORF">DC041_0010350</name>
</gene>
<protein>
    <submittedName>
        <fullName evidence="5">Tyrosine-protein phosphatase non-receptor type 4</fullName>
    </submittedName>
</protein>
<accession>A0A430Q3R7</accession>
<feature type="compositionally biased region" description="Polar residues" evidence="1">
    <location>
        <begin position="7"/>
        <end position="20"/>
    </location>
</feature>
<dbReference type="SUPFAM" id="SSF50156">
    <property type="entry name" value="PDZ domain-like"/>
    <property type="match status" value="1"/>
</dbReference>
<feature type="non-terminal residue" evidence="5">
    <location>
        <position position="478"/>
    </location>
</feature>
<evidence type="ECO:0000313" key="5">
    <source>
        <dbReference type="EMBL" id="RTG82327.1"/>
    </source>
</evidence>
<dbReference type="SUPFAM" id="SSF52799">
    <property type="entry name" value="(Phosphotyrosine protein) phosphatases II"/>
    <property type="match status" value="1"/>
</dbReference>
<evidence type="ECO:0000256" key="1">
    <source>
        <dbReference type="SAM" id="MobiDB-lite"/>
    </source>
</evidence>
<dbReference type="PANTHER" id="PTHR45706:SF4">
    <property type="entry name" value="TYROSINE-PROTEIN PHOSPHATASE"/>
    <property type="match status" value="1"/>
</dbReference>
<dbReference type="AlphaFoldDB" id="A0A430Q3R7"/>
<dbReference type="Gene3D" id="2.30.42.10">
    <property type="match status" value="1"/>
</dbReference>
<dbReference type="PROSITE" id="PS00383">
    <property type="entry name" value="TYR_PHOSPHATASE_1"/>
    <property type="match status" value="1"/>
</dbReference>
<dbReference type="InterPro" id="IPR029021">
    <property type="entry name" value="Prot-tyrosine_phosphatase-like"/>
</dbReference>
<dbReference type="CDD" id="cd06706">
    <property type="entry name" value="PDZ_PTPN3-4-like"/>
    <property type="match status" value="1"/>
</dbReference>
<sequence length="478" mass="54077">MMDHSDVTNNNGVEIDNSQHTRNKGLNRDPFHPGAPDVENSLHLPDEINELNSEGLVRISIRPDSHGRFGFNVKGGIDHGMPIIVSRVGANMPADLCIPRLSEGDQILFINHKDVSNQTHLQVVNMIRAASEQNYGTLELLVKPSDYVTDDVNDDNPIPDSGDAPPVPPRSYNSSIRRPTLSLEKFARNSKRLTRFSLKSSSNNAMDRDHNNSTVHRYSFSGSTLLDSMIELESHLADGSLLNQFEHLPRRKSGLTMNVSRLSENSIKNRYRDISPYDQTRVILKQGSGDYINASFVNMEFPKCGVNLRYIAAQGPLPNTYGDFWQMCWEQQVCLIVMLTAISERGRVSFIHYQYIITDIAYREFDISQIPSHRASLQSVLRKQTETRRISQLQYISWPDHGVPNDTDQLISFVEQVQRIRGKNQTPIVVHCSAGIGRTGVLIAIETSINLMECNYPVKPLELVQRMREHRAMLIQTT</sequence>
<feature type="region of interest" description="Disordered" evidence="1">
    <location>
        <begin position="149"/>
        <end position="176"/>
    </location>
</feature>
<feature type="region of interest" description="Disordered" evidence="1">
    <location>
        <begin position="1"/>
        <end position="40"/>
    </location>
</feature>
<reference evidence="5 6" key="1">
    <citation type="journal article" date="2019" name="PLoS Pathog.">
        <title>Genome sequence of the bovine parasite Schistosoma bovis Tanzania.</title>
        <authorList>
            <person name="Oey H."/>
            <person name="Zakrzewski M."/>
            <person name="Gobert G."/>
            <person name="Gravermann K."/>
            <person name="Stoye J."/>
            <person name="Jones M."/>
            <person name="Mcmanus D."/>
            <person name="Krause L."/>
        </authorList>
    </citation>
    <scope>NUCLEOTIDE SEQUENCE [LARGE SCALE GENOMIC DNA]</scope>
    <source>
        <strain evidence="5 6">TAN1997</strain>
    </source>
</reference>
<dbReference type="PROSITE" id="PS50106">
    <property type="entry name" value="PDZ"/>
    <property type="match status" value="1"/>
</dbReference>
<dbReference type="Pfam" id="PF00102">
    <property type="entry name" value="Y_phosphatase"/>
    <property type="match status" value="1"/>
</dbReference>
<proteinExistence type="predicted"/>
<dbReference type="SMART" id="SM00404">
    <property type="entry name" value="PTPc_motif"/>
    <property type="match status" value="1"/>
</dbReference>